<evidence type="ECO:0000313" key="2">
    <source>
        <dbReference type="EMBL" id="EMD64438.1"/>
    </source>
</evidence>
<feature type="non-terminal residue" evidence="2">
    <location>
        <position position="1"/>
    </location>
</feature>
<dbReference type="HOGENOM" id="CLU_1754014_0_0_1"/>
<feature type="region of interest" description="Disordered" evidence="1">
    <location>
        <begin position="13"/>
        <end position="33"/>
    </location>
</feature>
<dbReference type="KEGG" id="bsc:COCSADRAFT_49781"/>
<evidence type="ECO:0000256" key="1">
    <source>
        <dbReference type="SAM" id="MobiDB-lite"/>
    </source>
</evidence>
<accession>M2SAR6</accession>
<name>M2SAR6_COCSN</name>
<dbReference type="RefSeq" id="XP_007699889.1">
    <property type="nucleotide sequence ID" value="XM_007701699.1"/>
</dbReference>
<protein>
    <submittedName>
        <fullName evidence="2">Uncharacterized protein</fullName>
    </submittedName>
</protein>
<organism evidence="2 3">
    <name type="scientific">Cochliobolus sativus (strain ND90Pr / ATCC 201652)</name>
    <name type="common">Common root rot and spot blotch fungus</name>
    <name type="synonym">Bipolaris sorokiniana</name>
    <dbReference type="NCBI Taxonomy" id="665912"/>
    <lineage>
        <taxon>Eukaryota</taxon>
        <taxon>Fungi</taxon>
        <taxon>Dikarya</taxon>
        <taxon>Ascomycota</taxon>
        <taxon>Pezizomycotina</taxon>
        <taxon>Dothideomycetes</taxon>
        <taxon>Pleosporomycetidae</taxon>
        <taxon>Pleosporales</taxon>
        <taxon>Pleosporineae</taxon>
        <taxon>Pleosporaceae</taxon>
        <taxon>Bipolaris</taxon>
    </lineage>
</organism>
<dbReference type="OrthoDB" id="3684287at2759"/>
<proteinExistence type="predicted"/>
<reference evidence="2 3" key="1">
    <citation type="journal article" date="2012" name="PLoS Pathog.">
        <title>Diverse lifestyles and strategies of plant pathogenesis encoded in the genomes of eighteen Dothideomycetes fungi.</title>
        <authorList>
            <person name="Ohm R.A."/>
            <person name="Feau N."/>
            <person name="Henrissat B."/>
            <person name="Schoch C.L."/>
            <person name="Horwitz B.A."/>
            <person name="Barry K.W."/>
            <person name="Condon B.J."/>
            <person name="Copeland A.C."/>
            <person name="Dhillon B."/>
            <person name="Glaser F."/>
            <person name="Hesse C.N."/>
            <person name="Kosti I."/>
            <person name="LaButti K."/>
            <person name="Lindquist E.A."/>
            <person name="Lucas S."/>
            <person name="Salamov A.A."/>
            <person name="Bradshaw R.E."/>
            <person name="Ciuffetti L."/>
            <person name="Hamelin R.C."/>
            <person name="Kema G.H.J."/>
            <person name="Lawrence C."/>
            <person name="Scott J.A."/>
            <person name="Spatafora J.W."/>
            <person name="Turgeon B.G."/>
            <person name="de Wit P.J.G.M."/>
            <person name="Zhong S."/>
            <person name="Goodwin S.B."/>
            <person name="Grigoriev I.V."/>
        </authorList>
    </citation>
    <scope>NUCLEOTIDE SEQUENCE [LARGE SCALE GENOMIC DNA]</scope>
    <source>
        <strain evidence="3">ND90Pr / ATCC 201652</strain>
    </source>
</reference>
<gene>
    <name evidence="2" type="ORF">COCSADRAFT_49781</name>
</gene>
<keyword evidence="3" id="KW-1185">Reference proteome</keyword>
<feature type="compositionally biased region" description="Polar residues" evidence="1">
    <location>
        <begin position="13"/>
        <end position="25"/>
    </location>
</feature>
<sequence length="149" mass="16844">MQILPRRLRFMSNLSRNPGTNTSIPKTAGPGIRGPGRSKNAYCLRGFCILPTDSTVVTKTALQEIDAHALMGMWYRIVADYSSRHLTKGQDRFTAISGVARIIAERVRSEYCAGLWASEFVYGLLWKSSYPITKILKWRTEHDYNSVSQ</sequence>
<reference evidence="3" key="2">
    <citation type="journal article" date="2013" name="PLoS Genet.">
        <title>Comparative genome structure, secondary metabolite, and effector coding capacity across Cochliobolus pathogens.</title>
        <authorList>
            <person name="Condon B.J."/>
            <person name="Leng Y."/>
            <person name="Wu D."/>
            <person name="Bushley K.E."/>
            <person name="Ohm R.A."/>
            <person name="Otillar R."/>
            <person name="Martin J."/>
            <person name="Schackwitz W."/>
            <person name="Grimwood J."/>
            <person name="MohdZainudin N."/>
            <person name="Xue C."/>
            <person name="Wang R."/>
            <person name="Manning V.A."/>
            <person name="Dhillon B."/>
            <person name="Tu Z.J."/>
            <person name="Steffenson B.J."/>
            <person name="Salamov A."/>
            <person name="Sun H."/>
            <person name="Lowry S."/>
            <person name="LaButti K."/>
            <person name="Han J."/>
            <person name="Copeland A."/>
            <person name="Lindquist E."/>
            <person name="Barry K."/>
            <person name="Schmutz J."/>
            <person name="Baker S.E."/>
            <person name="Ciuffetti L.M."/>
            <person name="Grigoriev I.V."/>
            <person name="Zhong S."/>
            <person name="Turgeon B.G."/>
        </authorList>
    </citation>
    <scope>NUCLEOTIDE SEQUENCE [LARGE SCALE GENOMIC DNA]</scope>
    <source>
        <strain evidence="3">ND90Pr / ATCC 201652</strain>
    </source>
</reference>
<dbReference type="EMBL" id="KB445643">
    <property type="protein sequence ID" value="EMD64438.1"/>
    <property type="molecule type" value="Genomic_DNA"/>
</dbReference>
<dbReference type="Proteomes" id="UP000016934">
    <property type="component" value="Unassembled WGS sequence"/>
</dbReference>
<dbReference type="GeneID" id="19140264"/>
<dbReference type="PANTHER" id="PTHR33112:SF16">
    <property type="entry name" value="HETEROKARYON INCOMPATIBILITY DOMAIN-CONTAINING PROTEIN"/>
    <property type="match status" value="1"/>
</dbReference>
<dbReference type="AlphaFoldDB" id="M2SAR6"/>
<dbReference type="PANTHER" id="PTHR33112">
    <property type="entry name" value="DOMAIN PROTEIN, PUTATIVE-RELATED"/>
    <property type="match status" value="1"/>
</dbReference>
<evidence type="ECO:0000313" key="3">
    <source>
        <dbReference type="Proteomes" id="UP000016934"/>
    </source>
</evidence>